<keyword evidence="1" id="KW-0812">Transmembrane</keyword>
<evidence type="ECO:0000313" key="2">
    <source>
        <dbReference type="EMBL" id="BAE87805.1"/>
    </source>
</evidence>
<dbReference type="AlphaFoldDB" id="I7G2X5"/>
<keyword evidence="1" id="KW-1133">Transmembrane helix</keyword>
<keyword evidence="1" id="KW-0472">Membrane</keyword>
<name>I7G2X5_MACFA</name>
<proteinExistence type="evidence at transcript level"/>
<evidence type="ECO:0000256" key="1">
    <source>
        <dbReference type="SAM" id="Phobius"/>
    </source>
</evidence>
<feature type="transmembrane region" description="Helical" evidence="1">
    <location>
        <begin position="100"/>
        <end position="121"/>
    </location>
</feature>
<organism evidence="2">
    <name type="scientific">Macaca fascicularis</name>
    <name type="common">Crab-eating macaque</name>
    <name type="synonym">Cynomolgus monkey</name>
    <dbReference type="NCBI Taxonomy" id="9541"/>
    <lineage>
        <taxon>Eukaryota</taxon>
        <taxon>Metazoa</taxon>
        <taxon>Chordata</taxon>
        <taxon>Craniata</taxon>
        <taxon>Vertebrata</taxon>
        <taxon>Euteleostomi</taxon>
        <taxon>Mammalia</taxon>
        <taxon>Eutheria</taxon>
        <taxon>Euarchontoglires</taxon>
        <taxon>Primates</taxon>
        <taxon>Haplorrhini</taxon>
        <taxon>Catarrhini</taxon>
        <taxon>Cercopithecidae</taxon>
        <taxon>Cercopithecinae</taxon>
        <taxon>Macaca</taxon>
    </lineage>
</organism>
<dbReference type="EMBL" id="AB170742">
    <property type="protein sequence ID" value="BAE87805.1"/>
    <property type="molecule type" value="mRNA"/>
</dbReference>
<reference evidence="2" key="1">
    <citation type="journal article" date="2007" name="PLoS Biol.">
        <title>Rate of evolution in brain-expressed genes in humans and other primates.</title>
        <authorList>
            <person name="Wang H.-Y."/>
            <person name="Chien H.-C."/>
            <person name="Osada N."/>
            <person name="Hashimoto K."/>
            <person name="Sugano S."/>
            <person name="Gojobori T."/>
            <person name="Chou C.-K."/>
            <person name="Tsai S.-F."/>
            <person name="Wu C.-I."/>
            <person name="Shen C.-K.J."/>
        </authorList>
    </citation>
    <scope>NUCLEOTIDE SEQUENCE</scope>
</reference>
<protein>
    <submittedName>
        <fullName evidence="2">Macaca fascicularis brain cDNA clone: QmoA-12409, similar to human chemokine-like factor super family 5 (CKLFSF5),transcript variant 1, mRNA, RefSeq: NM_138460.2</fullName>
    </submittedName>
</protein>
<accession>I7G2X5</accession>
<sequence length="132" mass="14797">MKMLSVRDRRDRPPEEGVVAELQGFRGGQGLLHLPQRHPAGNRAGPDPHHLHLLHGLHLCLHGRGAAGVLHHTCLPLPLCHPVLPALHLKKRKKKKKFTLLIKPVFSFRQLIVSYLLFLVLEELPGLTSIVN</sequence>